<dbReference type="STRING" id="1150864.MILUP08_30045"/>
<dbReference type="InterPro" id="IPR020476">
    <property type="entry name" value="Nudix_hydrolase"/>
</dbReference>
<dbReference type="EMBL" id="CAIE01000034">
    <property type="protein sequence ID" value="CCH19330.1"/>
    <property type="molecule type" value="Genomic_DNA"/>
</dbReference>
<dbReference type="InterPro" id="IPR000086">
    <property type="entry name" value="NUDIX_hydrolase_dom"/>
</dbReference>
<dbReference type="InterPro" id="IPR020084">
    <property type="entry name" value="NUDIX_hydrolase_CS"/>
</dbReference>
<keyword evidence="7" id="KW-1185">Reference proteome</keyword>
<keyword evidence="3 4" id="KW-0378">Hydrolase</keyword>
<feature type="domain" description="Nudix hydrolase" evidence="5">
    <location>
        <begin position="37"/>
        <end position="173"/>
    </location>
</feature>
<dbReference type="GO" id="GO:0016787">
    <property type="term" value="F:hydrolase activity"/>
    <property type="evidence" value="ECO:0007669"/>
    <property type="project" value="UniProtKB-KW"/>
</dbReference>
<organism evidence="6 7">
    <name type="scientific">Micromonospora lupini str. Lupac 08</name>
    <dbReference type="NCBI Taxonomy" id="1150864"/>
    <lineage>
        <taxon>Bacteria</taxon>
        <taxon>Bacillati</taxon>
        <taxon>Actinomycetota</taxon>
        <taxon>Actinomycetes</taxon>
        <taxon>Micromonosporales</taxon>
        <taxon>Micromonosporaceae</taxon>
        <taxon>Micromonospora</taxon>
    </lineage>
</organism>
<evidence type="ECO:0000313" key="7">
    <source>
        <dbReference type="Proteomes" id="UP000003448"/>
    </source>
</evidence>
<evidence type="ECO:0000259" key="5">
    <source>
        <dbReference type="PROSITE" id="PS51462"/>
    </source>
</evidence>
<dbReference type="RefSeq" id="WP_007453558.1">
    <property type="nucleotide sequence ID" value="NZ_HF570107.1"/>
</dbReference>
<comment type="caution">
    <text evidence="6">The sequence shown here is derived from an EMBL/GenBank/DDBJ whole genome shotgun (WGS) entry which is preliminary data.</text>
</comment>
<protein>
    <submittedName>
        <fullName evidence="6">NUDIX hydrolase</fullName>
    </submittedName>
</protein>
<dbReference type="InterPro" id="IPR015797">
    <property type="entry name" value="NUDIX_hydrolase-like_dom_sf"/>
</dbReference>
<evidence type="ECO:0000256" key="4">
    <source>
        <dbReference type="RuleBase" id="RU003476"/>
    </source>
</evidence>
<dbReference type="Gene3D" id="3.90.79.10">
    <property type="entry name" value="Nucleoside Triphosphate Pyrophosphohydrolase"/>
    <property type="match status" value="1"/>
</dbReference>
<dbReference type="Pfam" id="PF00293">
    <property type="entry name" value="NUDIX"/>
    <property type="match status" value="1"/>
</dbReference>
<name>I0L683_9ACTN</name>
<dbReference type="AlphaFoldDB" id="I0L683"/>
<dbReference type="eggNOG" id="COG1051">
    <property type="taxonomic scope" value="Bacteria"/>
</dbReference>
<gene>
    <name evidence="6" type="ORF">MILUP08_30045</name>
</gene>
<sequence length="184" mass="19941">MPTDSGLAAAYPLLFAPQRWEWGGLDAQFAIGAPADALVTNVHVVGFSGDQVILCRDDRDVWFLPGGTREPGESVEECVGRELLEEAGAVLTSPLTVVGAHHCVTDRPLPYRPHQPHPEKAWLWCVADAAIVQAPTMPEDAEQIVEVRAVPIPEAAVLLLTDQPWLPDLLMLAVETRRGDAAAR</sequence>
<proteinExistence type="inferred from homology"/>
<comment type="similarity">
    <text evidence="2 4">Belongs to the Nudix hydrolase family.</text>
</comment>
<comment type="cofactor">
    <cofactor evidence="1">
        <name>Mg(2+)</name>
        <dbReference type="ChEBI" id="CHEBI:18420"/>
    </cofactor>
</comment>
<reference evidence="7" key="1">
    <citation type="journal article" date="2012" name="J. Bacteriol.">
        <title>Genome Sequence of Micromonospora lupini Lupac 08, Isolated from Root Nodules of Lupinus angustifolius.</title>
        <authorList>
            <person name="Alonso-Vega P."/>
            <person name="Normand P."/>
            <person name="Bacigalupe R."/>
            <person name="Pujic P."/>
            <person name="Lajus A."/>
            <person name="Vallenet D."/>
            <person name="Carro L."/>
            <person name="Coll P."/>
            <person name="Trujillo M.E."/>
        </authorList>
    </citation>
    <scope>NUCLEOTIDE SEQUENCE [LARGE SCALE GENOMIC DNA]</scope>
    <source>
        <strain evidence="7">Lupac 08</strain>
    </source>
</reference>
<dbReference type="PANTHER" id="PTHR43046:SF14">
    <property type="entry name" value="MUTT_NUDIX FAMILY PROTEIN"/>
    <property type="match status" value="1"/>
</dbReference>
<dbReference type="Proteomes" id="UP000003448">
    <property type="component" value="Unassembled WGS sequence"/>
</dbReference>
<evidence type="ECO:0000256" key="2">
    <source>
        <dbReference type="ARBA" id="ARBA00005582"/>
    </source>
</evidence>
<dbReference type="PRINTS" id="PR00502">
    <property type="entry name" value="NUDIXFAMILY"/>
</dbReference>
<evidence type="ECO:0000256" key="1">
    <source>
        <dbReference type="ARBA" id="ARBA00001946"/>
    </source>
</evidence>
<dbReference type="OrthoDB" id="3689607at2"/>
<dbReference type="SUPFAM" id="SSF55811">
    <property type="entry name" value="Nudix"/>
    <property type="match status" value="1"/>
</dbReference>
<dbReference type="PROSITE" id="PS00893">
    <property type="entry name" value="NUDIX_BOX"/>
    <property type="match status" value="1"/>
</dbReference>
<dbReference type="PANTHER" id="PTHR43046">
    <property type="entry name" value="GDP-MANNOSE MANNOSYL HYDROLASE"/>
    <property type="match status" value="1"/>
</dbReference>
<accession>I0L683</accession>
<evidence type="ECO:0000313" key="6">
    <source>
        <dbReference type="EMBL" id="CCH19330.1"/>
    </source>
</evidence>
<evidence type="ECO:0000256" key="3">
    <source>
        <dbReference type="ARBA" id="ARBA00022801"/>
    </source>
</evidence>
<dbReference type="PROSITE" id="PS51462">
    <property type="entry name" value="NUDIX"/>
    <property type="match status" value="1"/>
</dbReference>